<evidence type="ECO:0000256" key="6">
    <source>
        <dbReference type="ARBA" id="ARBA00023136"/>
    </source>
</evidence>
<gene>
    <name evidence="9" type="ORF">INP52_09605</name>
</gene>
<name>A0A7S7M8C7_9ACTN</name>
<proteinExistence type="inferred from homology"/>
<dbReference type="Gene3D" id="3.40.50.300">
    <property type="entry name" value="P-loop containing nucleotide triphosphate hydrolases"/>
    <property type="match status" value="1"/>
</dbReference>
<evidence type="ECO:0000256" key="2">
    <source>
        <dbReference type="ARBA" id="ARBA00008806"/>
    </source>
</evidence>
<dbReference type="GO" id="GO:0005886">
    <property type="term" value="C:plasma membrane"/>
    <property type="evidence" value="ECO:0007669"/>
    <property type="project" value="UniProtKB-SubCell"/>
</dbReference>
<keyword evidence="3" id="KW-1003">Cell membrane</keyword>
<organism evidence="9 10">
    <name type="scientific">Thermophilibacter immobilis</name>
    <dbReference type="NCBI Taxonomy" id="2779519"/>
    <lineage>
        <taxon>Bacteria</taxon>
        <taxon>Bacillati</taxon>
        <taxon>Actinomycetota</taxon>
        <taxon>Coriobacteriia</taxon>
        <taxon>Coriobacteriales</taxon>
        <taxon>Atopobiaceae</taxon>
        <taxon>Thermophilibacter</taxon>
    </lineage>
</organism>
<protein>
    <submittedName>
        <fullName evidence="9">Type IV secretory system conjugative DNA transfer family protein</fullName>
    </submittedName>
</protein>
<dbReference type="PANTHER" id="PTHR37937">
    <property type="entry name" value="CONJUGATIVE TRANSFER: DNA TRANSPORT"/>
    <property type="match status" value="1"/>
</dbReference>
<accession>A0A7S7M8C7</accession>
<dbReference type="Proteomes" id="UP000593735">
    <property type="component" value="Chromosome"/>
</dbReference>
<dbReference type="PANTHER" id="PTHR37937:SF1">
    <property type="entry name" value="CONJUGATIVE TRANSFER: DNA TRANSPORT"/>
    <property type="match status" value="1"/>
</dbReference>
<evidence type="ECO:0000256" key="3">
    <source>
        <dbReference type="ARBA" id="ARBA00022475"/>
    </source>
</evidence>
<dbReference type="EMBL" id="CP063767">
    <property type="protein sequence ID" value="QOY60620.1"/>
    <property type="molecule type" value="Genomic_DNA"/>
</dbReference>
<keyword evidence="6 8" id="KW-0472">Membrane</keyword>
<keyword evidence="10" id="KW-1185">Reference proteome</keyword>
<dbReference type="Pfam" id="PF02534">
    <property type="entry name" value="T4SS-DNA_transf"/>
    <property type="match status" value="1"/>
</dbReference>
<sequence>MGHQRSKSFNEPFAPRALRGGTVALALAVAACVALACWWPTLRAAVWDAMAPFSGGSAMLADLEPPQGLDGTGSGPEAALAAIGLDGTALAMGCAVTVAAFAAMWGWSELAAWRSLHDGTWVGGSRSGVRTHGDAWLESRPSALRRATYGWVPGKAPEGGNLVVGELGSSVRLVDAVHAALLAGSGGGKSRRVIIETLCVNMCSGNSVMVNDVKGELRAFTEAWVRSRGTHDVVAVRFDAPAGSMRFDPLARAGEALASGGAGAATRELRELARCVVPQALSGQPFFSDGARNVFVGLCLFVLSNPVVPDECRNLRTVQALLAPTDGSSPVERVASLAASLGPGDPALPFLAGVSGDGGGGQGIISTLQNYLVEFADEDVSLMLHDNEVDLAAAGRRPTVVYVSSSSATGNRDRLVQAFWSQALSALRVEAAVHGGRLPVRTMLLLDEFAAIGKIDRLLRDLGEIRSAGLSVVCAFQSLNQLESRAGYTKAEAETVLDLLGDKVILSVENVETARKLSDSMGTYGATTRSQSRSRGANTSSAGSSESVMRRPLISPDELMRWTAKGTGALVMRGSGTLALPSRDVTETFLGRELGMTSPEAERAMMEAALVDGEIRNAELPPVWDGTGAAAIDADEAPKAKASIPSVPVGF</sequence>
<evidence type="ECO:0000256" key="7">
    <source>
        <dbReference type="SAM" id="MobiDB-lite"/>
    </source>
</evidence>
<dbReference type="InterPro" id="IPR003688">
    <property type="entry name" value="TraG/VirD4"/>
</dbReference>
<dbReference type="InterPro" id="IPR027417">
    <property type="entry name" value="P-loop_NTPase"/>
</dbReference>
<dbReference type="InterPro" id="IPR051539">
    <property type="entry name" value="T4SS-coupling_protein"/>
</dbReference>
<dbReference type="PROSITE" id="PS51257">
    <property type="entry name" value="PROKAR_LIPOPROTEIN"/>
    <property type="match status" value="1"/>
</dbReference>
<dbReference type="AlphaFoldDB" id="A0A7S7M8C7"/>
<feature type="compositionally biased region" description="Polar residues" evidence="7">
    <location>
        <begin position="525"/>
        <end position="547"/>
    </location>
</feature>
<evidence type="ECO:0000256" key="4">
    <source>
        <dbReference type="ARBA" id="ARBA00022692"/>
    </source>
</evidence>
<dbReference type="RefSeq" id="WP_194371258.1">
    <property type="nucleotide sequence ID" value="NZ_CP063767.1"/>
</dbReference>
<evidence type="ECO:0000256" key="5">
    <source>
        <dbReference type="ARBA" id="ARBA00022989"/>
    </source>
</evidence>
<dbReference type="KEGG" id="tio:INP52_09605"/>
<keyword evidence="5 8" id="KW-1133">Transmembrane helix</keyword>
<dbReference type="SUPFAM" id="SSF52540">
    <property type="entry name" value="P-loop containing nucleoside triphosphate hydrolases"/>
    <property type="match status" value="1"/>
</dbReference>
<evidence type="ECO:0000313" key="10">
    <source>
        <dbReference type="Proteomes" id="UP000593735"/>
    </source>
</evidence>
<evidence type="ECO:0000256" key="1">
    <source>
        <dbReference type="ARBA" id="ARBA00004651"/>
    </source>
</evidence>
<comment type="subcellular location">
    <subcellularLocation>
        <location evidence="1">Cell membrane</location>
        <topology evidence="1">Multi-pass membrane protein</topology>
    </subcellularLocation>
</comment>
<evidence type="ECO:0000256" key="8">
    <source>
        <dbReference type="SAM" id="Phobius"/>
    </source>
</evidence>
<evidence type="ECO:0000313" key="9">
    <source>
        <dbReference type="EMBL" id="QOY60620.1"/>
    </source>
</evidence>
<feature type="transmembrane region" description="Helical" evidence="8">
    <location>
        <begin position="21"/>
        <end position="41"/>
    </location>
</feature>
<comment type="similarity">
    <text evidence="2">Belongs to the VirD4/TraG family.</text>
</comment>
<keyword evidence="4 8" id="KW-0812">Transmembrane</keyword>
<reference evidence="9 10" key="1">
    <citation type="submission" date="2020-10" db="EMBL/GenBank/DDBJ databases">
        <title>Olsenella immobilis sp.nov., isolated from the mud in a fermentation cellar used for the production of Chinese strong-flavoured liquor.</title>
        <authorList>
            <person name="Lu L."/>
        </authorList>
    </citation>
    <scope>NUCLEOTIDE SEQUENCE [LARGE SCALE GENOMIC DNA]</scope>
    <source>
        <strain evidence="9 10">LZLJ-2</strain>
    </source>
</reference>
<dbReference type="CDD" id="cd01127">
    <property type="entry name" value="TrwB_TraG_TraD_VirD4"/>
    <property type="match status" value="1"/>
</dbReference>
<feature type="region of interest" description="Disordered" evidence="7">
    <location>
        <begin position="518"/>
        <end position="550"/>
    </location>
</feature>